<feature type="transmembrane region" description="Helical" evidence="1">
    <location>
        <begin position="73"/>
        <end position="90"/>
    </location>
</feature>
<keyword evidence="1" id="KW-1133">Transmembrane helix</keyword>
<evidence type="ECO:0000256" key="1">
    <source>
        <dbReference type="SAM" id="Phobius"/>
    </source>
</evidence>
<dbReference type="AlphaFoldDB" id="A0A419S5Z0"/>
<feature type="transmembrane region" description="Helical" evidence="1">
    <location>
        <begin position="156"/>
        <end position="180"/>
    </location>
</feature>
<feature type="transmembrane region" description="Helical" evidence="1">
    <location>
        <begin position="192"/>
        <end position="215"/>
    </location>
</feature>
<proteinExistence type="predicted"/>
<accession>A0A419S5Z0</accession>
<reference evidence="2 3" key="1">
    <citation type="submission" date="2016-07" db="EMBL/GenBank/DDBJ databases">
        <title>Genome of Pelobium manganitolerans.</title>
        <authorList>
            <person name="Wu S."/>
            <person name="Wang G."/>
        </authorList>
    </citation>
    <scope>NUCLEOTIDE SEQUENCE [LARGE SCALE GENOMIC DNA]</scope>
    <source>
        <strain evidence="2 3">YS-25</strain>
    </source>
</reference>
<dbReference type="OrthoDB" id="1366695at2"/>
<evidence type="ECO:0000313" key="3">
    <source>
        <dbReference type="Proteomes" id="UP000283433"/>
    </source>
</evidence>
<feature type="transmembrane region" description="Helical" evidence="1">
    <location>
        <begin position="124"/>
        <end position="144"/>
    </location>
</feature>
<keyword evidence="3" id="KW-1185">Reference proteome</keyword>
<keyword evidence="1" id="KW-0472">Membrane</keyword>
<dbReference type="EMBL" id="MBTA01000023">
    <property type="protein sequence ID" value="RKD16245.1"/>
    <property type="molecule type" value="Genomic_DNA"/>
</dbReference>
<protein>
    <submittedName>
        <fullName evidence="2">Uncharacterized protein</fullName>
    </submittedName>
</protein>
<feature type="transmembrane region" description="Helical" evidence="1">
    <location>
        <begin position="6"/>
        <end position="22"/>
    </location>
</feature>
<evidence type="ECO:0000313" key="2">
    <source>
        <dbReference type="EMBL" id="RKD16245.1"/>
    </source>
</evidence>
<dbReference type="Proteomes" id="UP000283433">
    <property type="component" value="Unassembled WGS sequence"/>
</dbReference>
<keyword evidence="1" id="KW-0812">Transmembrane</keyword>
<sequence>MFNTREIAYLIWGSLLLIVLLFSGKNRSSLFDLVKAFFCKHFLYAYLIALSHVSLFVWALYKVKIWDASLVKDTVMWFLFVALPLMYNAAKINSFQKFVKQVVRPLIGFSIIFEYIFGLYTFDWWIEVLMVPVAVFIGGMLAYSDKKPEHRQVHKLMNGILNLLGLLSLTAVVFHLFYHYSDFLNRLTLIQFIMPISLSLLFLPVLYGIAMYTHYETAFVVMKRQFKLPGVYNYAMLQALIRFNGDIDGMERWKRIVFTKNLQTREEIDQAISSVKTLKDAEQNPHTVNEGLGWSPYQVKDLLVAKGIETPGYRNTIDEEFCAISFPFKLTDDPVFSDTITYMVLGEQLIATELHIGLKVFNGTIDNAASLMQLLESSELVHQGVFGNPLPDKIKNAIVKAKHAISNNDLAKLSVKKELWTTQTKGYSVDFKITHIRHRL</sequence>
<feature type="transmembrane region" description="Helical" evidence="1">
    <location>
        <begin position="102"/>
        <end position="118"/>
    </location>
</feature>
<name>A0A419S5Z0_9SPHI</name>
<gene>
    <name evidence="2" type="ORF">BCY91_05055</name>
</gene>
<organism evidence="2 3">
    <name type="scientific">Pelobium manganitolerans</name>
    <dbReference type="NCBI Taxonomy" id="1842495"/>
    <lineage>
        <taxon>Bacteria</taxon>
        <taxon>Pseudomonadati</taxon>
        <taxon>Bacteroidota</taxon>
        <taxon>Sphingobacteriia</taxon>
        <taxon>Sphingobacteriales</taxon>
        <taxon>Sphingobacteriaceae</taxon>
        <taxon>Pelobium</taxon>
    </lineage>
</organism>
<comment type="caution">
    <text evidence="2">The sequence shown here is derived from an EMBL/GenBank/DDBJ whole genome shotgun (WGS) entry which is preliminary data.</text>
</comment>
<dbReference type="RefSeq" id="WP_120181745.1">
    <property type="nucleotide sequence ID" value="NZ_MBTA01000023.1"/>
</dbReference>
<feature type="transmembrane region" description="Helical" evidence="1">
    <location>
        <begin position="43"/>
        <end position="61"/>
    </location>
</feature>